<reference evidence="1 2" key="1">
    <citation type="submission" date="2016-12" db="EMBL/GenBank/DDBJ databases">
        <authorList>
            <person name="Song W.-J."/>
            <person name="Kurnit D.M."/>
        </authorList>
    </citation>
    <scope>NUCLEOTIDE SEQUENCE [LARGE SCALE GENOMIC DNA]</scope>
    <source>
        <strain evidence="1 2">IMCC3135</strain>
    </source>
</reference>
<dbReference type="GO" id="GO:0047617">
    <property type="term" value="F:fatty acyl-CoA hydrolase activity"/>
    <property type="evidence" value="ECO:0007669"/>
    <property type="project" value="TreeGrafter"/>
</dbReference>
<dbReference type="KEGG" id="gai:IMCC3135_33205"/>
<evidence type="ECO:0000313" key="2">
    <source>
        <dbReference type="Proteomes" id="UP000250079"/>
    </source>
</evidence>
<keyword evidence="1" id="KW-0378">Hydrolase</keyword>
<sequence length="150" mass="16815">MSVSASERPSVLPEGKLLYQCDFPIRWGDMDALGHVNNTVYFRYFEQTRLEWYEQSGFGSLSSKDKSILIVDNHAEYLKPVVYPAHVTIRMGAHSPGRSSFISTYTLAVGDVLYTRASSKVVWVDIKAGKSTPMPEAAREMFASDSDSHE</sequence>
<keyword evidence="2" id="KW-1185">Reference proteome</keyword>
<dbReference type="RefSeq" id="WP_088921431.1">
    <property type="nucleotide sequence ID" value="NZ_CP018632.1"/>
</dbReference>
<dbReference type="EMBL" id="CP018632">
    <property type="protein sequence ID" value="ASJ76685.1"/>
    <property type="molecule type" value="Genomic_DNA"/>
</dbReference>
<dbReference type="CDD" id="cd00586">
    <property type="entry name" value="4HBT"/>
    <property type="match status" value="1"/>
</dbReference>
<dbReference type="PANTHER" id="PTHR31793">
    <property type="entry name" value="4-HYDROXYBENZOYL-COA THIOESTERASE FAMILY MEMBER"/>
    <property type="match status" value="1"/>
</dbReference>
<dbReference type="Pfam" id="PF13279">
    <property type="entry name" value="4HBT_2"/>
    <property type="match status" value="1"/>
</dbReference>
<dbReference type="OrthoDB" id="9799036at2"/>
<dbReference type="InterPro" id="IPR050563">
    <property type="entry name" value="4-hydroxybenzoyl-CoA_TE"/>
</dbReference>
<name>A0A2Z2P1I8_9GAMM</name>
<accession>A0A2Z2P1I8</accession>
<protein>
    <submittedName>
        <fullName evidence="1">Esterase</fullName>
        <ecNumber evidence="1">3.1.-.-</ecNumber>
    </submittedName>
</protein>
<dbReference type="EC" id="3.1.-.-" evidence="1"/>
<evidence type="ECO:0000313" key="1">
    <source>
        <dbReference type="EMBL" id="ASJ76685.1"/>
    </source>
</evidence>
<dbReference type="PANTHER" id="PTHR31793:SF24">
    <property type="entry name" value="LONG-CHAIN ACYL-COA THIOESTERASE FADM"/>
    <property type="match status" value="1"/>
</dbReference>
<dbReference type="Proteomes" id="UP000250079">
    <property type="component" value="Chromosome"/>
</dbReference>
<dbReference type="AlphaFoldDB" id="A0A2Z2P1I8"/>
<organism evidence="1 2">
    <name type="scientific">Granulosicoccus antarcticus IMCC3135</name>
    <dbReference type="NCBI Taxonomy" id="1192854"/>
    <lineage>
        <taxon>Bacteria</taxon>
        <taxon>Pseudomonadati</taxon>
        <taxon>Pseudomonadota</taxon>
        <taxon>Gammaproteobacteria</taxon>
        <taxon>Chromatiales</taxon>
        <taxon>Granulosicoccaceae</taxon>
        <taxon>Granulosicoccus</taxon>
    </lineage>
</organism>
<gene>
    <name evidence="1" type="ORF">IMCC3135_33205</name>
</gene>
<dbReference type="InterPro" id="IPR029069">
    <property type="entry name" value="HotDog_dom_sf"/>
</dbReference>
<dbReference type="Gene3D" id="3.10.129.10">
    <property type="entry name" value="Hotdog Thioesterase"/>
    <property type="match status" value="1"/>
</dbReference>
<dbReference type="SUPFAM" id="SSF54637">
    <property type="entry name" value="Thioesterase/thiol ester dehydrase-isomerase"/>
    <property type="match status" value="1"/>
</dbReference>
<proteinExistence type="predicted"/>